<dbReference type="RefSeq" id="WP_345697934.1">
    <property type="nucleotide sequence ID" value="NZ_BAABIS010000001.1"/>
</dbReference>
<dbReference type="Pfam" id="PF00106">
    <property type="entry name" value="adh_short"/>
    <property type="match status" value="1"/>
</dbReference>
<dbReference type="Proteomes" id="UP001501752">
    <property type="component" value="Unassembled WGS sequence"/>
</dbReference>
<dbReference type="PANTHER" id="PTHR43490:SF99">
    <property type="entry name" value="SHORT-CHAIN DEHYDROGENASE_REDUCTASE"/>
    <property type="match status" value="1"/>
</dbReference>
<name>A0ABP9DPP9_9ACTN</name>
<reference evidence="6" key="1">
    <citation type="journal article" date="2019" name="Int. J. Syst. Evol. Microbiol.">
        <title>The Global Catalogue of Microorganisms (GCM) 10K type strain sequencing project: providing services to taxonomists for standard genome sequencing and annotation.</title>
        <authorList>
            <consortium name="The Broad Institute Genomics Platform"/>
            <consortium name="The Broad Institute Genome Sequencing Center for Infectious Disease"/>
            <person name="Wu L."/>
            <person name="Ma J."/>
        </authorList>
    </citation>
    <scope>NUCLEOTIDE SEQUENCE [LARGE SCALE GENOMIC DNA]</scope>
    <source>
        <strain evidence="6">JCM 13006</strain>
    </source>
</reference>
<gene>
    <name evidence="5" type="ORF">GCM10023235_36820</name>
</gene>
<accession>A0ABP9DPP9</accession>
<organism evidence="5 6">
    <name type="scientific">Kitasatospora terrestris</name>
    <dbReference type="NCBI Taxonomy" id="258051"/>
    <lineage>
        <taxon>Bacteria</taxon>
        <taxon>Bacillati</taxon>
        <taxon>Actinomycetota</taxon>
        <taxon>Actinomycetes</taxon>
        <taxon>Kitasatosporales</taxon>
        <taxon>Streptomycetaceae</taxon>
        <taxon>Kitasatospora</taxon>
    </lineage>
</organism>
<keyword evidence="2" id="KW-0521">NADP</keyword>
<comment type="similarity">
    <text evidence="1 4">Belongs to the short-chain dehydrogenases/reductases (SDR) family.</text>
</comment>
<evidence type="ECO:0000313" key="5">
    <source>
        <dbReference type="EMBL" id="GAA4855934.1"/>
    </source>
</evidence>
<dbReference type="SUPFAM" id="SSF51735">
    <property type="entry name" value="NAD(P)-binding Rossmann-fold domains"/>
    <property type="match status" value="1"/>
</dbReference>
<evidence type="ECO:0000256" key="2">
    <source>
        <dbReference type="ARBA" id="ARBA00022857"/>
    </source>
</evidence>
<comment type="caution">
    <text evidence="5">The sequence shown here is derived from an EMBL/GenBank/DDBJ whole genome shotgun (WGS) entry which is preliminary data.</text>
</comment>
<dbReference type="PRINTS" id="PR00080">
    <property type="entry name" value="SDRFAMILY"/>
</dbReference>
<evidence type="ECO:0000256" key="3">
    <source>
        <dbReference type="ARBA" id="ARBA00023002"/>
    </source>
</evidence>
<dbReference type="Gene3D" id="3.40.50.720">
    <property type="entry name" value="NAD(P)-binding Rossmann-like Domain"/>
    <property type="match status" value="1"/>
</dbReference>
<evidence type="ECO:0000256" key="4">
    <source>
        <dbReference type="RuleBase" id="RU000363"/>
    </source>
</evidence>
<proteinExistence type="inferred from homology"/>
<evidence type="ECO:0000313" key="6">
    <source>
        <dbReference type="Proteomes" id="UP001501752"/>
    </source>
</evidence>
<dbReference type="PRINTS" id="PR00081">
    <property type="entry name" value="GDHRDH"/>
</dbReference>
<dbReference type="InterPro" id="IPR002347">
    <property type="entry name" value="SDR_fam"/>
</dbReference>
<keyword evidence="3" id="KW-0560">Oxidoreductase</keyword>
<dbReference type="EMBL" id="BAABIS010000001">
    <property type="protein sequence ID" value="GAA4855934.1"/>
    <property type="molecule type" value="Genomic_DNA"/>
</dbReference>
<protein>
    <submittedName>
        <fullName evidence="5">SDR family oxidoreductase</fullName>
    </submittedName>
</protein>
<keyword evidence="6" id="KW-1185">Reference proteome</keyword>
<evidence type="ECO:0000256" key="1">
    <source>
        <dbReference type="ARBA" id="ARBA00006484"/>
    </source>
</evidence>
<dbReference type="InterPro" id="IPR036291">
    <property type="entry name" value="NAD(P)-bd_dom_sf"/>
</dbReference>
<dbReference type="PANTHER" id="PTHR43490">
    <property type="entry name" value="(+)-NEOMENTHOL DEHYDROGENASE"/>
    <property type="match status" value="1"/>
</dbReference>
<sequence length="240" mass="24914">MDSSASSAPISLVTGANRGIGRETVRQLAELGHTVLLCARDPQAAKNAAADLTRGSRLRGTVLPRALDVTDAAGVHELARSVDAEFGRLDVLVNNAAINYDTGRRAVSVDLDEVRRTMETNLYGAWQVAQAFIPLLRRSDHPRIVNVSSEGGSLASMGGGTPSYSLTKAALNALTRTLAGELRSDGVLVNAVCPGWVATDMGGGGGAPVSTGAASVLWAVTIPDSGPTGGFFRHGRPLAW</sequence>